<evidence type="ECO:0000256" key="3">
    <source>
        <dbReference type="ARBA" id="ARBA00023080"/>
    </source>
</evidence>
<comment type="cofactor">
    <cofactor evidence="1 4">
        <name>a divalent metal cation</name>
        <dbReference type="ChEBI" id="CHEBI:60240"/>
    </cofactor>
</comment>
<comment type="caution">
    <text evidence="5">The sequence shown here is derived from an EMBL/GenBank/DDBJ whole genome shotgun (WGS) entry which is preliminary data.</text>
</comment>
<comment type="catalytic activity">
    <reaction evidence="4">
        <text>dTTP + H2O = dTMP + diphosphate + H(+)</text>
        <dbReference type="Rhea" id="RHEA:28534"/>
        <dbReference type="ChEBI" id="CHEBI:15377"/>
        <dbReference type="ChEBI" id="CHEBI:15378"/>
        <dbReference type="ChEBI" id="CHEBI:33019"/>
        <dbReference type="ChEBI" id="CHEBI:37568"/>
        <dbReference type="ChEBI" id="CHEBI:63528"/>
        <dbReference type="EC" id="3.6.1.9"/>
    </reaction>
</comment>
<feature type="site" description="Important for substrate specificity" evidence="4">
    <location>
        <position position="156"/>
    </location>
</feature>
<keyword evidence="4" id="KW-0963">Cytoplasm</keyword>
<dbReference type="InterPro" id="IPR029001">
    <property type="entry name" value="ITPase-like_fam"/>
</dbReference>
<name>A0AA41WBV5_9BACT</name>
<gene>
    <name evidence="5" type="ORF">NET02_07670</name>
</gene>
<keyword evidence="3 4" id="KW-0546">Nucleotide metabolism</keyword>
<evidence type="ECO:0000313" key="6">
    <source>
        <dbReference type="Proteomes" id="UP001165306"/>
    </source>
</evidence>
<accession>A0AA41WBV5</accession>
<dbReference type="PANTHER" id="PTHR43213">
    <property type="entry name" value="BIFUNCTIONAL DTTP/UTP PYROPHOSPHATASE/METHYLTRANSFERASE PROTEIN-RELATED"/>
    <property type="match status" value="1"/>
</dbReference>
<reference evidence="5" key="1">
    <citation type="submission" date="2022-06" db="EMBL/GenBank/DDBJ databases">
        <title>CFH 74404 Thermomicrobiaceae sp.</title>
        <authorList>
            <person name="Ming H."/>
            <person name="Li W.-J."/>
            <person name="Zhao Z."/>
        </authorList>
    </citation>
    <scope>NUCLEOTIDE SEQUENCE</scope>
    <source>
        <strain evidence="5">CFH 74404</strain>
    </source>
</reference>
<comment type="catalytic activity">
    <reaction evidence="4">
        <text>UTP + H2O = UMP + diphosphate + H(+)</text>
        <dbReference type="Rhea" id="RHEA:29395"/>
        <dbReference type="ChEBI" id="CHEBI:15377"/>
        <dbReference type="ChEBI" id="CHEBI:15378"/>
        <dbReference type="ChEBI" id="CHEBI:33019"/>
        <dbReference type="ChEBI" id="CHEBI:46398"/>
        <dbReference type="ChEBI" id="CHEBI:57865"/>
        <dbReference type="EC" id="3.6.1.9"/>
    </reaction>
</comment>
<comment type="subcellular location">
    <subcellularLocation>
        <location evidence="4">Cytoplasm</location>
    </subcellularLocation>
</comment>
<comment type="similarity">
    <text evidence="4">Belongs to the Maf family. YhdE subfamily.</text>
</comment>
<dbReference type="PANTHER" id="PTHR43213:SF5">
    <property type="entry name" value="BIFUNCTIONAL DTTP_UTP PYROPHOSPHATASE_METHYLTRANSFERASE PROTEIN-RELATED"/>
    <property type="match status" value="1"/>
</dbReference>
<dbReference type="Pfam" id="PF02545">
    <property type="entry name" value="Maf"/>
    <property type="match status" value="1"/>
</dbReference>
<comment type="function">
    <text evidence="4">Nucleoside triphosphate pyrophosphatase that hydrolyzes dTTP and UTP. May have a dual role in cell division arrest and in preventing the incorporation of modified nucleotides into cellular nucleic acids.</text>
</comment>
<keyword evidence="6" id="KW-1185">Reference proteome</keyword>
<evidence type="ECO:0000256" key="4">
    <source>
        <dbReference type="HAMAP-Rule" id="MF_00528"/>
    </source>
</evidence>
<dbReference type="CDD" id="cd00555">
    <property type="entry name" value="Maf"/>
    <property type="match status" value="1"/>
</dbReference>
<feature type="site" description="Important for substrate specificity" evidence="4">
    <location>
        <position position="15"/>
    </location>
</feature>
<dbReference type="EMBL" id="JAMSLR010000004">
    <property type="protein sequence ID" value="MCM8749017.1"/>
    <property type="molecule type" value="Genomic_DNA"/>
</dbReference>
<dbReference type="GO" id="GO:0047429">
    <property type="term" value="F:nucleoside triphosphate diphosphatase activity"/>
    <property type="evidence" value="ECO:0007669"/>
    <property type="project" value="UniProtKB-EC"/>
</dbReference>
<sequence>MRRAPVLVLASASPRRRELLGRLGVAFDVDPAGIPEELPAQDSRAERVARRLARAKALAVAARYPALPVLAADTVVVRSGRLLSKPVDEAEAWSMLRELRGRWHRVITAVAVARGRRIWVGHAVTWVRMREYSDHEIAASIARGDPFDKAGAYAIQDERFHPVAEYRGCYCNVVGLPLGTVIDLLRRAGIAVCPSPERLPPECTCCPLLASVRSRRGLDTGS</sequence>
<dbReference type="AlphaFoldDB" id="A0AA41WBV5"/>
<comment type="caution">
    <text evidence="4">Lacks conserved residue(s) required for the propagation of feature annotation.</text>
</comment>
<dbReference type="InterPro" id="IPR003697">
    <property type="entry name" value="Maf-like"/>
</dbReference>
<keyword evidence="2 4" id="KW-0378">Hydrolase</keyword>
<evidence type="ECO:0000256" key="1">
    <source>
        <dbReference type="ARBA" id="ARBA00001968"/>
    </source>
</evidence>
<protein>
    <recommendedName>
        <fullName evidence="4">dTTP/UTP pyrophosphatase</fullName>
        <shortName evidence="4">dTTPase/UTPase</shortName>
        <ecNumber evidence="4">3.6.1.9</ecNumber>
    </recommendedName>
    <alternativeName>
        <fullName evidence="4">Nucleoside triphosphate pyrophosphatase</fullName>
    </alternativeName>
    <alternativeName>
        <fullName evidence="4">Nucleotide pyrophosphatase</fullName>
        <shortName evidence="4">Nucleotide PPase</shortName>
    </alternativeName>
</protein>
<dbReference type="HAMAP" id="MF_00528">
    <property type="entry name" value="Maf"/>
    <property type="match status" value="1"/>
</dbReference>
<dbReference type="GO" id="GO:0005737">
    <property type="term" value="C:cytoplasm"/>
    <property type="evidence" value="ECO:0007669"/>
    <property type="project" value="UniProtKB-SubCell"/>
</dbReference>
<feature type="site" description="Important for substrate specificity" evidence="4">
    <location>
        <position position="74"/>
    </location>
</feature>
<dbReference type="EC" id="3.6.1.9" evidence="4"/>
<dbReference type="GO" id="GO:0009117">
    <property type="term" value="P:nucleotide metabolic process"/>
    <property type="evidence" value="ECO:0007669"/>
    <property type="project" value="UniProtKB-KW"/>
</dbReference>
<proteinExistence type="inferred from homology"/>
<evidence type="ECO:0000313" key="5">
    <source>
        <dbReference type="EMBL" id="MCM8749017.1"/>
    </source>
</evidence>
<evidence type="ECO:0000256" key="2">
    <source>
        <dbReference type="ARBA" id="ARBA00022801"/>
    </source>
</evidence>
<feature type="active site" description="Proton acceptor" evidence="4">
    <location>
        <position position="73"/>
    </location>
</feature>
<dbReference type="Gene3D" id="3.90.950.10">
    <property type="match status" value="1"/>
</dbReference>
<dbReference type="Proteomes" id="UP001165306">
    <property type="component" value="Unassembled WGS sequence"/>
</dbReference>
<dbReference type="PIRSF" id="PIRSF006305">
    <property type="entry name" value="Maf"/>
    <property type="match status" value="1"/>
</dbReference>
<dbReference type="NCBIfam" id="TIGR00172">
    <property type="entry name" value="maf"/>
    <property type="match status" value="1"/>
</dbReference>
<dbReference type="RefSeq" id="WP_284056796.1">
    <property type="nucleotide sequence ID" value="NZ_JAMSLR010000004.1"/>
</dbReference>
<dbReference type="SUPFAM" id="SSF52972">
    <property type="entry name" value="ITPase-like"/>
    <property type="match status" value="1"/>
</dbReference>
<organism evidence="5 6">
    <name type="scientific">Thermalbibacter longus</name>
    <dbReference type="NCBI Taxonomy" id="2951981"/>
    <lineage>
        <taxon>Bacteria</taxon>
        <taxon>Pseudomonadati</taxon>
        <taxon>Thermomicrobiota</taxon>
        <taxon>Thermomicrobia</taxon>
        <taxon>Thermomicrobiales</taxon>
        <taxon>Thermomicrobiaceae</taxon>
        <taxon>Thermalbibacter</taxon>
    </lineage>
</organism>